<feature type="transmembrane region" description="Helical" evidence="1">
    <location>
        <begin position="101"/>
        <end position="120"/>
    </location>
</feature>
<keyword evidence="3" id="KW-1185">Reference proteome</keyword>
<organism evidence="2 3">
    <name type="scientific">Monilinia laxa</name>
    <name type="common">Brown rot fungus</name>
    <name type="synonym">Sclerotinia laxa</name>
    <dbReference type="NCBI Taxonomy" id="61186"/>
    <lineage>
        <taxon>Eukaryota</taxon>
        <taxon>Fungi</taxon>
        <taxon>Dikarya</taxon>
        <taxon>Ascomycota</taxon>
        <taxon>Pezizomycotina</taxon>
        <taxon>Leotiomycetes</taxon>
        <taxon>Helotiales</taxon>
        <taxon>Sclerotiniaceae</taxon>
        <taxon>Monilinia</taxon>
    </lineage>
</organism>
<protein>
    <submittedName>
        <fullName evidence="2">Uncharacterized protein</fullName>
    </submittedName>
</protein>
<keyword evidence="1" id="KW-1133">Transmembrane helix</keyword>
<sequence length="131" mass="14159">MIPIASFKMPPLSSIILAIQSGFNFLNGTINLLSRSAAEKNAEILAIDSIPAIHTIALGSMSIDTFYLIAAQRRDKLAMWLSVIGRIIAVGTFLIDAGPWRNIAIFEGVCGGLLAGSLIWESRDGKEKDKQ</sequence>
<dbReference type="AlphaFoldDB" id="A0A5N6KAF9"/>
<dbReference type="Proteomes" id="UP000326757">
    <property type="component" value="Unassembled WGS sequence"/>
</dbReference>
<reference evidence="2 3" key="1">
    <citation type="submission" date="2019-06" db="EMBL/GenBank/DDBJ databases">
        <title>Genome Sequence of the Brown Rot Fungal Pathogen Monilinia laxa.</title>
        <authorList>
            <person name="De Miccolis Angelini R.M."/>
            <person name="Landi L."/>
            <person name="Abate D."/>
            <person name="Pollastro S."/>
            <person name="Romanazzi G."/>
            <person name="Faretra F."/>
        </authorList>
    </citation>
    <scope>NUCLEOTIDE SEQUENCE [LARGE SCALE GENOMIC DNA]</scope>
    <source>
        <strain evidence="2 3">Mlax316</strain>
    </source>
</reference>
<dbReference type="OrthoDB" id="10042947at2759"/>
<comment type="caution">
    <text evidence="2">The sequence shown here is derived from an EMBL/GenBank/DDBJ whole genome shotgun (WGS) entry which is preliminary data.</text>
</comment>
<evidence type="ECO:0000256" key="1">
    <source>
        <dbReference type="SAM" id="Phobius"/>
    </source>
</evidence>
<gene>
    <name evidence="2" type="ORF">EYC80_000382</name>
</gene>
<accession>A0A5N6KAF9</accession>
<feature type="transmembrane region" description="Helical" evidence="1">
    <location>
        <begin position="77"/>
        <end position="95"/>
    </location>
</feature>
<evidence type="ECO:0000313" key="3">
    <source>
        <dbReference type="Proteomes" id="UP000326757"/>
    </source>
</evidence>
<evidence type="ECO:0000313" key="2">
    <source>
        <dbReference type="EMBL" id="KAB8300155.1"/>
    </source>
</evidence>
<proteinExistence type="predicted"/>
<dbReference type="EMBL" id="VIGI01000005">
    <property type="protein sequence ID" value="KAB8300155.1"/>
    <property type="molecule type" value="Genomic_DNA"/>
</dbReference>
<keyword evidence="1" id="KW-0472">Membrane</keyword>
<name>A0A5N6KAF9_MONLA</name>
<keyword evidence="1" id="KW-0812">Transmembrane</keyword>